<dbReference type="AlphaFoldDB" id="A0A5A7MT61"/>
<sequence length="99" mass="10541">MRNRSATVPPGGARSGLIFIKAQGPGRDTEFTGQISNGITGGTMEGIGHMVILSVAFYIIDVYVNVNSEGSDSQSDETKDRTKSAQHQDGARPHRPKPA</sequence>
<reference evidence="2 3" key="1">
    <citation type="submission" date="2019-09" db="EMBL/GenBank/DDBJ databases">
        <title>NBRP : Genome information of microbial organism related human and environment.</title>
        <authorList>
            <person name="Hattori M."/>
            <person name="Oshima K."/>
            <person name="Inaba H."/>
            <person name="Suda W."/>
            <person name="Sakamoto M."/>
            <person name="Iino T."/>
            <person name="Kitahara M."/>
            <person name="Oshida Y."/>
            <person name="Iida T."/>
            <person name="Kudo T."/>
            <person name="Itoh T."/>
            <person name="Ohkuma M."/>
        </authorList>
    </citation>
    <scope>NUCLEOTIDE SEQUENCE [LARGE SCALE GENOMIC DNA]</scope>
    <source>
        <strain evidence="2 3">Hi-2</strain>
    </source>
</reference>
<gene>
    <name evidence="2" type="ORF">JCM17844_27170</name>
</gene>
<evidence type="ECO:0000313" key="2">
    <source>
        <dbReference type="EMBL" id="GEQ99080.1"/>
    </source>
</evidence>
<dbReference type="EMBL" id="BKCL01000012">
    <property type="protein sequence ID" value="GEQ99080.1"/>
    <property type="molecule type" value="Genomic_DNA"/>
</dbReference>
<feature type="region of interest" description="Disordered" evidence="1">
    <location>
        <begin position="69"/>
        <end position="99"/>
    </location>
</feature>
<organism evidence="2 3">
    <name type="scientific">Iodidimonas gelatinilytica</name>
    <dbReference type="NCBI Taxonomy" id="1236966"/>
    <lineage>
        <taxon>Bacteria</taxon>
        <taxon>Pseudomonadati</taxon>
        <taxon>Pseudomonadota</taxon>
        <taxon>Alphaproteobacteria</taxon>
        <taxon>Iodidimonadales</taxon>
        <taxon>Iodidimonadaceae</taxon>
        <taxon>Iodidimonas</taxon>
    </lineage>
</organism>
<dbReference type="Proteomes" id="UP000322084">
    <property type="component" value="Unassembled WGS sequence"/>
</dbReference>
<comment type="caution">
    <text evidence="2">The sequence shown here is derived from an EMBL/GenBank/DDBJ whole genome shotgun (WGS) entry which is preliminary data.</text>
</comment>
<protein>
    <submittedName>
        <fullName evidence="2">Uncharacterized protein</fullName>
    </submittedName>
</protein>
<accession>A0A5A7MT61</accession>
<proteinExistence type="predicted"/>
<name>A0A5A7MT61_9PROT</name>
<evidence type="ECO:0000256" key="1">
    <source>
        <dbReference type="SAM" id="MobiDB-lite"/>
    </source>
</evidence>
<evidence type="ECO:0000313" key="3">
    <source>
        <dbReference type="Proteomes" id="UP000322084"/>
    </source>
</evidence>